<reference evidence="1 2" key="1">
    <citation type="journal article" date="2019" name="Commun. Biol.">
        <title>The bagworm genome reveals a unique fibroin gene that provides high tensile strength.</title>
        <authorList>
            <person name="Kono N."/>
            <person name="Nakamura H."/>
            <person name="Ohtoshi R."/>
            <person name="Tomita M."/>
            <person name="Numata K."/>
            <person name="Arakawa K."/>
        </authorList>
    </citation>
    <scope>NUCLEOTIDE SEQUENCE [LARGE SCALE GENOMIC DNA]</scope>
</reference>
<evidence type="ECO:0000313" key="1">
    <source>
        <dbReference type="EMBL" id="GBP41171.1"/>
    </source>
</evidence>
<protein>
    <submittedName>
        <fullName evidence="1">Uncharacterized protein</fullName>
    </submittedName>
</protein>
<dbReference type="AlphaFoldDB" id="A0A4C1VR78"/>
<sequence length="93" mass="9461">MATGTAAVGLVIREVGVGFRAFGGNFVSLLESSHSLGTGCVASSQHQILSLVINIPRNSHGAGRCRAPPSGALACAPPVIGMTRADYTLSLHC</sequence>
<evidence type="ECO:0000313" key="2">
    <source>
        <dbReference type="Proteomes" id="UP000299102"/>
    </source>
</evidence>
<organism evidence="1 2">
    <name type="scientific">Eumeta variegata</name>
    <name type="common">Bagworm moth</name>
    <name type="synonym">Eumeta japonica</name>
    <dbReference type="NCBI Taxonomy" id="151549"/>
    <lineage>
        <taxon>Eukaryota</taxon>
        <taxon>Metazoa</taxon>
        <taxon>Ecdysozoa</taxon>
        <taxon>Arthropoda</taxon>
        <taxon>Hexapoda</taxon>
        <taxon>Insecta</taxon>
        <taxon>Pterygota</taxon>
        <taxon>Neoptera</taxon>
        <taxon>Endopterygota</taxon>
        <taxon>Lepidoptera</taxon>
        <taxon>Glossata</taxon>
        <taxon>Ditrysia</taxon>
        <taxon>Tineoidea</taxon>
        <taxon>Psychidae</taxon>
        <taxon>Oiketicinae</taxon>
        <taxon>Eumeta</taxon>
    </lineage>
</organism>
<name>A0A4C1VR78_EUMVA</name>
<proteinExistence type="predicted"/>
<accession>A0A4C1VR78</accession>
<keyword evidence="2" id="KW-1185">Reference proteome</keyword>
<dbReference type="Proteomes" id="UP000299102">
    <property type="component" value="Unassembled WGS sequence"/>
</dbReference>
<comment type="caution">
    <text evidence="1">The sequence shown here is derived from an EMBL/GenBank/DDBJ whole genome shotgun (WGS) entry which is preliminary data.</text>
</comment>
<dbReference type="EMBL" id="BGZK01000394">
    <property type="protein sequence ID" value="GBP41171.1"/>
    <property type="molecule type" value="Genomic_DNA"/>
</dbReference>
<gene>
    <name evidence="1" type="ORF">EVAR_31296_1</name>
</gene>